<dbReference type="PANTHER" id="PTHR43337:SF1">
    <property type="entry name" value="XANTHINE_URACIL PERMEASE C887.17-RELATED"/>
    <property type="match status" value="1"/>
</dbReference>
<feature type="transmembrane region" description="Helical" evidence="7">
    <location>
        <begin position="398"/>
        <end position="430"/>
    </location>
</feature>
<feature type="transmembrane region" description="Helical" evidence="7">
    <location>
        <begin position="117"/>
        <end position="135"/>
    </location>
</feature>
<evidence type="ECO:0000256" key="4">
    <source>
        <dbReference type="ARBA" id="ARBA00022692"/>
    </source>
</evidence>
<dbReference type="InterPro" id="IPR006043">
    <property type="entry name" value="NCS2"/>
</dbReference>
<comment type="similarity">
    <text evidence="2">Belongs to the nucleobase:cation symporter-2 (NCS2) (TC 2.A.40) family. Azg-like subfamily.</text>
</comment>
<feature type="transmembrane region" description="Helical" evidence="7">
    <location>
        <begin position="487"/>
        <end position="505"/>
    </location>
</feature>
<accession>A0ABW8SZZ0</accession>
<keyword evidence="5 7" id="KW-1133">Transmembrane helix</keyword>
<evidence type="ECO:0000313" key="8">
    <source>
        <dbReference type="EMBL" id="MFL0245802.1"/>
    </source>
</evidence>
<dbReference type="RefSeq" id="WP_406768259.1">
    <property type="nucleotide sequence ID" value="NZ_JBJHZZ010000001.1"/>
</dbReference>
<protein>
    <submittedName>
        <fullName evidence="8">NCS2 family permease</fullName>
    </submittedName>
</protein>
<feature type="transmembrane region" description="Helical" evidence="7">
    <location>
        <begin position="442"/>
        <end position="475"/>
    </location>
</feature>
<organism evidence="8 9">
    <name type="scientific">Candidatus Clostridium stratigraminis</name>
    <dbReference type="NCBI Taxonomy" id="3381661"/>
    <lineage>
        <taxon>Bacteria</taxon>
        <taxon>Bacillati</taxon>
        <taxon>Bacillota</taxon>
        <taxon>Clostridia</taxon>
        <taxon>Eubacteriales</taxon>
        <taxon>Clostridiaceae</taxon>
        <taxon>Clostridium</taxon>
    </lineage>
</organism>
<feature type="transmembrane region" description="Helical" evidence="7">
    <location>
        <begin position="208"/>
        <end position="225"/>
    </location>
</feature>
<comment type="subcellular location">
    <subcellularLocation>
        <location evidence="1">Endomembrane system</location>
        <topology evidence="1">Multi-pass membrane protein</topology>
    </subcellularLocation>
</comment>
<evidence type="ECO:0000256" key="7">
    <source>
        <dbReference type="SAM" id="Phobius"/>
    </source>
</evidence>
<proteinExistence type="inferred from homology"/>
<feature type="transmembrane region" description="Helical" evidence="7">
    <location>
        <begin position="230"/>
        <end position="250"/>
    </location>
</feature>
<evidence type="ECO:0000256" key="2">
    <source>
        <dbReference type="ARBA" id="ARBA00005697"/>
    </source>
</evidence>
<evidence type="ECO:0000256" key="6">
    <source>
        <dbReference type="ARBA" id="ARBA00023136"/>
    </source>
</evidence>
<dbReference type="InterPro" id="IPR045018">
    <property type="entry name" value="Azg-like"/>
</dbReference>
<dbReference type="PANTHER" id="PTHR43337">
    <property type="entry name" value="XANTHINE/URACIL PERMEASE C887.17-RELATED"/>
    <property type="match status" value="1"/>
</dbReference>
<feature type="transmembrane region" description="Helical" evidence="7">
    <location>
        <begin position="30"/>
        <end position="51"/>
    </location>
</feature>
<keyword evidence="3" id="KW-0813">Transport</keyword>
<name>A0ABW8SZZ0_9CLOT</name>
<comment type="caution">
    <text evidence="8">The sequence shown here is derived from an EMBL/GenBank/DDBJ whole genome shotgun (WGS) entry which is preliminary data.</text>
</comment>
<evidence type="ECO:0000256" key="1">
    <source>
        <dbReference type="ARBA" id="ARBA00004127"/>
    </source>
</evidence>
<sequence length="508" mass="53957">MKTDLNESQNSFLEKFFKLKHYGTNVKTEIVAGLTTFFTMAYIIFVNPSILKLAGTADNPFNPAGIFVATIISAAVGTLVMALFANVPYALAPGMGLNAFFTFTVCGIMGFRWQEALAMVFICGVVNIIITVTGLRKMIIRALPPVLQKAIGGGIGLFIAYIGIKDSGLLKFTSDPGTYLFLGKTPADATVIANSSAVPALVNFSNPSVQLALLGVIIIVVLMILRVRTAILMGIISITVICYIEILSGVNPTVFGFHAQNAHDFFSSANITLSGIGNSIGAVKDTAFKMDFTGLFANGTKTLLAITAMVAFILTDIFDALGTFIGTGRRSGIFDAEDEKLMLEGKGIKSRLDKALFADLSATIVGSLFGTSNTTTYVESSAGIAAGGRTGLTSVVTAIMFVVCLILAPIVGIIPTVATSPALIVVGILMMSSVGEIDWKDFSVAAVAFLTMALMPFTYSITTGIAFGFISYVLIAVLKKETKDVHPVIYFFTALFILNFILLAVRNI</sequence>
<dbReference type="Proteomes" id="UP001623591">
    <property type="component" value="Unassembled WGS sequence"/>
</dbReference>
<feature type="transmembrane region" description="Helical" evidence="7">
    <location>
        <begin position="303"/>
        <end position="325"/>
    </location>
</feature>
<dbReference type="EMBL" id="JBJHZZ010000001">
    <property type="protein sequence ID" value="MFL0245802.1"/>
    <property type="molecule type" value="Genomic_DNA"/>
</dbReference>
<keyword evidence="4 7" id="KW-0812">Transmembrane</keyword>
<dbReference type="Pfam" id="PF00860">
    <property type="entry name" value="Xan_ur_permease"/>
    <property type="match status" value="1"/>
</dbReference>
<feature type="transmembrane region" description="Helical" evidence="7">
    <location>
        <begin position="63"/>
        <end position="84"/>
    </location>
</feature>
<evidence type="ECO:0000256" key="5">
    <source>
        <dbReference type="ARBA" id="ARBA00022989"/>
    </source>
</evidence>
<keyword evidence="6 7" id="KW-0472">Membrane</keyword>
<keyword evidence="9" id="KW-1185">Reference proteome</keyword>
<reference evidence="8 9" key="1">
    <citation type="submission" date="2024-11" db="EMBL/GenBank/DDBJ databases">
        <authorList>
            <person name="Heng Y.C."/>
            <person name="Lim A.C.H."/>
            <person name="Lee J.K.Y."/>
            <person name="Kittelmann S."/>
        </authorList>
    </citation>
    <scope>NUCLEOTIDE SEQUENCE [LARGE SCALE GENOMIC DNA]</scope>
    <source>
        <strain evidence="8 9">WILCCON 0185</strain>
    </source>
</reference>
<feature type="transmembrane region" description="Helical" evidence="7">
    <location>
        <begin position="91"/>
        <end position="111"/>
    </location>
</feature>
<evidence type="ECO:0000256" key="3">
    <source>
        <dbReference type="ARBA" id="ARBA00022448"/>
    </source>
</evidence>
<gene>
    <name evidence="8" type="ORF">ACJDUG_02275</name>
</gene>
<evidence type="ECO:0000313" key="9">
    <source>
        <dbReference type="Proteomes" id="UP001623591"/>
    </source>
</evidence>
<feature type="transmembrane region" description="Helical" evidence="7">
    <location>
        <begin position="147"/>
        <end position="164"/>
    </location>
</feature>